<organism evidence="2 3">
    <name type="scientific">Hyalella azteca</name>
    <name type="common">Amphipod</name>
    <dbReference type="NCBI Taxonomy" id="294128"/>
    <lineage>
        <taxon>Eukaryota</taxon>
        <taxon>Metazoa</taxon>
        <taxon>Ecdysozoa</taxon>
        <taxon>Arthropoda</taxon>
        <taxon>Crustacea</taxon>
        <taxon>Multicrustacea</taxon>
        <taxon>Malacostraca</taxon>
        <taxon>Eumalacostraca</taxon>
        <taxon>Peracarida</taxon>
        <taxon>Amphipoda</taxon>
        <taxon>Senticaudata</taxon>
        <taxon>Talitrida</taxon>
        <taxon>Talitroidea</taxon>
        <taxon>Hyalellidae</taxon>
        <taxon>Hyalella</taxon>
    </lineage>
</organism>
<dbReference type="AlphaFoldDB" id="A0A979FFS7"/>
<keyword evidence="2" id="KW-1185">Reference proteome</keyword>
<feature type="compositionally biased region" description="Polar residues" evidence="1">
    <location>
        <begin position="89"/>
        <end position="108"/>
    </location>
</feature>
<accession>A0A979FFS7</accession>
<protein>
    <submittedName>
        <fullName evidence="3">Uncharacterized protein LOC125177656</fullName>
    </submittedName>
</protein>
<sequence length="262" mass="29652">MEGVTTQEIFVLPLELLTEAYMVGKEDFEALLRSTDRKLKKNNPTAPVVKNWKDKSENIDQIFKQLLKRKSETESPDSNPVMSEDMLNSHGQSNVKNKEVNNASSSKRPSPFLRWSLAQLYHELFKLLTALDHLTGSVQQSLSDSQDKDSSLADESIGLSAQNEQYFNTQNYLDDSIQSSYSKDLSNYENPENSDRPILHDPPALLTDKTLPRKISTQDEASPLYASSSKTEKSSLRSKKPASKLKTEMKRLMCHFKICNMG</sequence>
<dbReference type="RefSeq" id="XP_047735771.1">
    <property type="nucleotide sequence ID" value="XM_047879815.1"/>
</dbReference>
<evidence type="ECO:0000313" key="2">
    <source>
        <dbReference type="Proteomes" id="UP000694843"/>
    </source>
</evidence>
<dbReference type="GeneID" id="125177656"/>
<feature type="region of interest" description="Disordered" evidence="1">
    <location>
        <begin position="182"/>
        <end position="244"/>
    </location>
</feature>
<gene>
    <name evidence="3" type="primary">LOC125177656</name>
</gene>
<dbReference type="KEGG" id="hazt:125177656"/>
<dbReference type="Proteomes" id="UP000694843">
    <property type="component" value="Unplaced"/>
</dbReference>
<reference evidence="3" key="1">
    <citation type="submission" date="2025-08" db="UniProtKB">
        <authorList>
            <consortium name="RefSeq"/>
        </authorList>
    </citation>
    <scope>IDENTIFICATION</scope>
    <source>
        <tissue evidence="3">Whole organism</tissue>
    </source>
</reference>
<feature type="compositionally biased region" description="Polar residues" evidence="1">
    <location>
        <begin position="182"/>
        <end position="191"/>
    </location>
</feature>
<feature type="region of interest" description="Disordered" evidence="1">
    <location>
        <begin position="68"/>
        <end position="109"/>
    </location>
</feature>
<evidence type="ECO:0000313" key="3">
    <source>
        <dbReference type="RefSeq" id="XP_047735771.1"/>
    </source>
</evidence>
<name>A0A979FFS7_HYAAZ</name>
<proteinExistence type="predicted"/>
<evidence type="ECO:0000256" key="1">
    <source>
        <dbReference type="SAM" id="MobiDB-lite"/>
    </source>
</evidence>